<evidence type="ECO:0000313" key="7">
    <source>
        <dbReference type="Proteomes" id="UP001155840"/>
    </source>
</evidence>
<dbReference type="PROSITE" id="PS00211">
    <property type="entry name" value="ABC_TRANSPORTER_1"/>
    <property type="match status" value="1"/>
</dbReference>
<dbReference type="InterPro" id="IPR003439">
    <property type="entry name" value="ABC_transporter-like_ATP-bd"/>
</dbReference>
<dbReference type="SMART" id="SM00382">
    <property type="entry name" value="AAA"/>
    <property type="match status" value="2"/>
</dbReference>
<protein>
    <submittedName>
        <fullName evidence="6">ATP-binding cassette domain-containing protein</fullName>
    </submittedName>
</protein>
<dbReference type="InterPro" id="IPR015856">
    <property type="entry name" value="ABC_transpr_CbiO/EcfA_su"/>
</dbReference>
<dbReference type="InterPro" id="IPR003593">
    <property type="entry name" value="AAA+_ATPase"/>
</dbReference>
<dbReference type="InterPro" id="IPR017871">
    <property type="entry name" value="ABC_transporter-like_CS"/>
</dbReference>
<keyword evidence="4 6" id="KW-0067">ATP-binding</keyword>
<name>A0AA43ZM54_9HYPH</name>
<dbReference type="GO" id="GO:0016887">
    <property type="term" value="F:ATP hydrolysis activity"/>
    <property type="evidence" value="ECO:0007669"/>
    <property type="project" value="InterPro"/>
</dbReference>
<dbReference type="Pfam" id="PF00005">
    <property type="entry name" value="ABC_tran"/>
    <property type="match status" value="2"/>
</dbReference>
<keyword evidence="2" id="KW-0813">Transport</keyword>
<evidence type="ECO:0000259" key="5">
    <source>
        <dbReference type="PROSITE" id="PS50893"/>
    </source>
</evidence>
<dbReference type="CDD" id="cd03225">
    <property type="entry name" value="ABC_cobalt_CbiO_domain1"/>
    <property type="match status" value="1"/>
</dbReference>
<dbReference type="EMBL" id="JAANCM010000024">
    <property type="protein sequence ID" value="NHT78991.1"/>
    <property type="molecule type" value="Genomic_DNA"/>
</dbReference>
<dbReference type="InterPro" id="IPR050095">
    <property type="entry name" value="ECF_ABC_transporter_ATP-bd"/>
</dbReference>
<sequence>MLKITSLRLGFGGPDPVIAETDCHLEESQRLLICGEAGSGKTTFLAAAAGLIPRLLPIPDHAGDVTLMGRPIATFDKTELFSTIAFVSQNIDDQLWDLCVEDVIAFPLENRGVEKQVIRERLRTLIAAFGIEALCGRRVLTLSGGERRMVAIAAALAASPLILVMDEPTTGLDPAARARLAALLQTVASSVSALLVAEQDPLALLSVIDRIALLSDRHLSQPVPPANIVPLDNPWRNAGLLPPLRQRSERPPAILGRPLLEVRGLTTRLARPDGQPVLKGVDVEIRASEVLALIGRNGAGKTTLFKAILGLEKIASGALVLDREAANSWTVAARARKIAYIPQNMRHILFNMTVTGEVIFAITAASATSTDPNILARAAAALDRYGLSGFAEANPFVLSARQQALLGLACADAAGALITIVDEPLLARDLKGRRMLDLFIATLQESGRSVMLISHDLELVDDVATRMMILDDGAIAFDGTLNEGWESATFRQLGWPPPYRQMAGEIG</sequence>
<dbReference type="GO" id="GO:0005524">
    <property type="term" value="F:ATP binding"/>
    <property type="evidence" value="ECO:0007669"/>
    <property type="project" value="UniProtKB-KW"/>
</dbReference>
<dbReference type="InterPro" id="IPR027417">
    <property type="entry name" value="P-loop_NTPase"/>
</dbReference>
<evidence type="ECO:0000256" key="2">
    <source>
        <dbReference type="ARBA" id="ARBA00022448"/>
    </source>
</evidence>
<proteinExistence type="inferred from homology"/>
<dbReference type="PANTHER" id="PTHR43553">
    <property type="entry name" value="HEAVY METAL TRANSPORTER"/>
    <property type="match status" value="1"/>
</dbReference>
<keyword evidence="3" id="KW-0547">Nucleotide-binding</keyword>
<keyword evidence="7" id="KW-1185">Reference proteome</keyword>
<dbReference type="SUPFAM" id="SSF52540">
    <property type="entry name" value="P-loop containing nucleoside triphosphate hydrolases"/>
    <property type="match status" value="2"/>
</dbReference>
<evidence type="ECO:0000313" key="6">
    <source>
        <dbReference type="EMBL" id="NHT78991.1"/>
    </source>
</evidence>
<accession>A0AA43ZM54</accession>
<dbReference type="GO" id="GO:0042626">
    <property type="term" value="F:ATPase-coupled transmembrane transporter activity"/>
    <property type="evidence" value="ECO:0007669"/>
    <property type="project" value="TreeGrafter"/>
</dbReference>
<dbReference type="Gene3D" id="3.40.50.300">
    <property type="entry name" value="P-loop containing nucleotide triphosphate hydrolases"/>
    <property type="match status" value="2"/>
</dbReference>
<feature type="domain" description="ABC transporter" evidence="5">
    <location>
        <begin position="2"/>
        <end position="241"/>
    </location>
</feature>
<dbReference type="Proteomes" id="UP001155840">
    <property type="component" value="Unassembled WGS sequence"/>
</dbReference>
<dbReference type="AlphaFoldDB" id="A0AA43ZM54"/>
<evidence type="ECO:0000256" key="3">
    <source>
        <dbReference type="ARBA" id="ARBA00022741"/>
    </source>
</evidence>
<evidence type="ECO:0000256" key="1">
    <source>
        <dbReference type="ARBA" id="ARBA00005417"/>
    </source>
</evidence>
<gene>
    <name evidence="6" type="ORF">G8E10_25150</name>
</gene>
<dbReference type="GO" id="GO:0043190">
    <property type="term" value="C:ATP-binding cassette (ABC) transporter complex"/>
    <property type="evidence" value="ECO:0007669"/>
    <property type="project" value="TreeGrafter"/>
</dbReference>
<dbReference type="PROSITE" id="PS50893">
    <property type="entry name" value="ABC_TRANSPORTER_2"/>
    <property type="match status" value="2"/>
</dbReference>
<dbReference type="RefSeq" id="WP_110808036.1">
    <property type="nucleotide sequence ID" value="NZ_JAANCM010000024.1"/>
</dbReference>
<comment type="similarity">
    <text evidence="1">Belongs to the ABC transporter superfamily.</text>
</comment>
<comment type="caution">
    <text evidence="6">The sequence shown here is derived from an EMBL/GenBank/DDBJ whole genome shotgun (WGS) entry which is preliminary data.</text>
</comment>
<reference evidence="6" key="1">
    <citation type="submission" date="2020-03" db="EMBL/GenBank/DDBJ databases">
        <title>Ferranicluibacter endophyticum gen. nov., sp. nov., a new genus isolated from Rubus ulmifolius Schott. stem.</title>
        <authorList>
            <person name="Roca-Couso R."/>
            <person name="Flores-Felix J.D."/>
            <person name="Igual J.M."/>
            <person name="Rivas R."/>
        </authorList>
    </citation>
    <scope>NUCLEOTIDE SEQUENCE</scope>
    <source>
        <strain evidence="6">CRRU44</strain>
    </source>
</reference>
<feature type="domain" description="ABC transporter" evidence="5">
    <location>
        <begin position="260"/>
        <end position="497"/>
    </location>
</feature>
<organism evidence="6 7">
    <name type="scientific">Ferranicluibacter rubi</name>
    <dbReference type="NCBI Taxonomy" id="2715133"/>
    <lineage>
        <taxon>Bacteria</taxon>
        <taxon>Pseudomonadati</taxon>
        <taxon>Pseudomonadota</taxon>
        <taxon>Alphaproteobacteria</taxon>
        <taxon>Hyphomicrobiales</taxon>
        <taxon>Rhizobiaceae</taxon>
        <taxon>Ferranicluibacter</taxon>
    </lineage>
</organism>
<evidence type="ECO:0000256" key="4">
    <source>
        <dbReference type="ARBA" id="ARBA00022840"/>
    </source>
</evidence>